<sequence>MRLWLALGAGVVALLCLGGVGVAVLLYDDETKIERTAPDAVVDNFLGAYLVSRNDQEAELYQCKSGGDLAELGAFRADIVQREQQFSAGINVSWGSFSVTTNGKQAEVVTDLTKATSNGNESVTKPWRFALTDQDGWRVCGAAEMK</sequence>
<comment type="caution">
    <text evidence="1">The sequence shown here is derived from an EMBL/GenBank/DDBJ whole genome shotgun (WGS) entry which is preliminary data.</text>
</comment>
<dbReference type="EMBL" id="JAHKKG010000002">
    <property type="protein sequence ID" value="MBU2663285.1"/>
    <property type="molecule type" value="Genomic_DNA"/>
</dbReference>
<accession>A0ABS5YMU8</accession>
<evidence type="ECO:0000313" key="2">
    <source>
        <dbReference type="Proteomes" id="UP001519654"/>
    </source>
</evidence>
<organism evidence="1 2">
    <name type="scientific">Paractinoplanes bogorensis</name>
    <dbReference type="NCBI Taxonomy" id="1610840"/>
    <lineage>
        <taxon>Bacteria</taxon>
        <taxon>Bacillati</taxon>
        <taxon>Actinomycetota</taxon>
        <taxon>Actinomycetes</taxon>
        <taxon>Micromonosporales</taxon>
        <taxon>Micromonosporaceae</taxon>
        <taxon>Paractinoplanes</taxon>
    </lineage>
</organism>
<name>A0ABS5YMU8_9ACTN</name>
<protein>
    <submittedName>
        <fullName evidence="1">Uncharacterized protein</fullName>
    </submittedName>
</protein>
<dbReference type="Proteomes" id="UP001519654">
    <property type="component" value="Unassembled WGS sequence"/>
</dbReference>
<reference evidence="1 2" key="1">
    <citation type="submission" date="2021-06" db="EMBL/GenBank/DDBJ databases">
        <title>Actinoplanes lichenicola sp. nov., and Actinoplanes ovalisporus sp. nov., isolated from lichen in Thailand.</title>
        <authorList>
            <person name="Saeng-In P."/>
            <person name="Kanchanasin P."/>
            <person name="Yuki M."/>
            <person name="Kudo T."/>
            <person name="Ohkuma M."/>
            <person name="Phongsopitanun W."/>
            <person name="Tanasupawat S."/>
        </authorList>
    </citation>
    <scope>NUCLEOTIDE SEQUENCE [LARGE SCALE GENOMIC DNA]</scope>
    <source>
        <strain evidence="1 2">NBRC 110975</strain>
    </source>
</reference>
<evidence type="ECO:0000313" key="1">
    <source>
        <dbReference type="EMBL" id="MBU2663285.1"/>
    </source>
</evidence>
<keyword evidence="2" id="KW-1185">Reference proteome</keyword>
<proteinExistence type="predicted"/>
<gene>
    <name evidence="1" type="ORF">KOI35_07155</name>
</gene>